<dbReference type="EMBL" id="BK014777">
    <property type="protein sequence ID" value="DAD75228.1"/>
    <property type="molecule type" value="Genomic_DNA"/>
</dbReference>
<evidence type="ECO:0000313" key="1">
    <source>
        <dbReference type="EMBL" id="DAD75228.1"/>
    </source>
</evidence>
<accession>A0A8S5LZ20</accession>
<name>A0A8S5LZ20_9CAUD</name>
<protein>
    <submittedName>
        <fullName evidence="1">Uncharacterized protein</fullName>
    </submittedName>
</protein>
<organism evidence="1">
    <name type="scientific">Siphoviridae sp. ctCsv15</name>
    <dbReference type="NCBI Taxonomy" id="2826195"/>
    <lineage>
        <taxon>Viruses</taxon>
        <taxon>Duplodnaviria</taxon>
        <taxon>Heunggongvirae</taxon>
        <taxon>Uroviricota</taxon>
        <taxon>Caudoviricetes</taxon>
    </lineage>
</organism>
<proteinExistence type="predicted"/>
<sequence>MGFEHLKILFVTFNNVSKLLLLFNFSNSYF</sequence>
<reference evidence="1" key="1">
    <citation type="journal article" date="2021" name="Proc. Natl. Acad. Sci. U.S.A.">
        <title>A Catalog of Tens of Thousands of Viruses from Human Metagenomes Reveals Hidden Associations with Chronic Diseases.</title>
        <authorList>
            <person name="Tisza M.J."/>
            <person name="Buck C.B."/>
        </authorList>
    </citation>
    <scope>NUCLEOTIDE SEQUENCE</scope>
    <source>
        <strain evidence="1">CtCsv15</strain>
    </source>
</reference>